<keyword evidence="4" id="KW-1185">Reference proteome</keyword>
<feature type="compositionally biased region" description="Acidic residues" evidence="1">
    <location>
        <begin position="179"/>
        <end position="196"/>
    </location>
</feature>
<proteinExistence type="predicted"/>
<keyword evidence="2" id="KW-0732">Signal</keyword>
<feature type="compositionally biased region" description="Basic and acidic residues" evidence="1">
    <location>
        <begin position="197"/>
        <end position="208"/>
    </location>
</feature>
<feature type="chain" id="PRO_5043921545" description="Secreted protein" evidence="2">
    <location>
        <begin position="18"/>
        <end position="229"/>
    </location>
</feature>
<dbReference type="Proteomes" id="UP001432027">
    <property type="component" value="Unassembled WGS sequence"/>
</dbReference>
<name>A0AAV5TCF9_9BILA</name>
<evidence type="ECO:0000256" key="1">
    <source>
        <dbReference type="SAM" id="MobiDB-lite"/>
    </source>
</evidence>
<protein>
    <recommendedName>
        <fullName evidence="5">Secreted protein</fullName>
    </recommendedName>
</protein>
<organism evidence="3 4">
    <name type="scientific">Pristionchus entomophagus</name>
    <dbReference type="NCBI Taxonomy" id="358040"/>
    <lineage>
        <taxon>Eukaryota</taxon>
        <taxon>Metazoa</taxon>
        <taxon>Ecdysozoa</taxon>
        <taxon>Nematoda</taxon>
        <taxon>Chromadorea</taxon>
        <taxon>Rhabditida</taxon>
        <taxon>Rhabditina</taxon>
        <taxon>Diplogasteromorpha</taxon>
        <taxon>Diplogasteroidea</taxon>
        <taxon>Neodiplogasteridae</taxon>
        <taxon>Pristionchus</taxon>
    </lineage>
</organism>
<comment type="caution">
    <text evidence="3">The sequence shown here is derived from an EMBL/GenBank/DDBJ whole genome shotgun (WGS) entry which is preliminary data.</text>
</comment>
<dbReference type="EMBL" id="BTSX01000004">
    <property type="protein sequence ID" value="GMS91763.1"/>
    <property type="molecule type" value="Genomic_DNA"/>
</dbReference>
<accession>A0AAV5TCF9</accession>
<evidence type="ECO:0000313" key="3">
    <source>
        <dbReference type="EMBL" id="GMS91763.1"/>
    </source>
</evidence>
<feature type="signal peptide" evidence="2">
    <location>
        <begin position="1"/>
        <end position="17"/>
    </location>
</feature>
<evidence type="ECO:0000313" key="4">
    <source>
        <dbReference type="Proteomes" id="UP001432027"/>
    </source>
</evidence>
<feature type="non-terminal residue" evidence="3">
    <location>
        <position position="229"/>
    </location>
</feature>
<feature type="region of interest" description="Disordered" evidence="1">
    <location>
        <begin position="179"/>
        <end position="229"/>
    </location>
</feature>
<sequence length="229" mass="25566">MLAALAAAFSLLNLVIGAPIGEFEENDDLSFYNKGIDFTDYDHQPSSISSNENLFAIHPKGESKPNEPSHIRDHMAAVDEKRRQLNGRHHGADFLFLSPTSAGGIHNPSHVLVPSSPTVRQLQDRTWQRANSHNPWFRIAWPQGASSGREPTRLGYDYKKGGYSWGGYGTFGAIDIWEEEEENSEEEEKDNEDDPFEKDSESSIKDQRSSVVSHAPSSIVPPLLPNLEH</sequence>
<reference evidence="3" key="1">
    <citation type="submission" date="2023-10" db="EMBL/GenBank/DDBJ databases">
        <title>Genome assembly of Pristionchus species.</title>
        <authorList>
            <person name="Yoshida K."/>
            <person name="Sommer R.J."/>
        </authorList>
    </citation>
    <scope>NUCLEOTIDE SEQUENCE</scope>
    <source>
        <strain evidence="3">RS0144</strain>
    </source>
</reference>
<evidence type="ECO:0008006" key="5">
    <source>
        <dbReference type="Google" id="ProtNLM"/>
    </source>
</evidence>
<dbReference type="AlphaFoldDB" id="A0AAV5TCF9"/>
<gene>
    <name evidence="3" type="ORF">PENTCL1PPCAC_13938</name>
</gene>
<evidence type="ECO:0000256" key="2">
    <source>
        <dbReference type="SAM" id="SignalP"/>
    </source>
</evidence>